<dbReference type="Proteomes" id="UP000811246">
    <property type="component" value="Chromosome 14"/>
</dbReference>
<keyword evidence="2 3" id="KW-0663">Pyridoxal phosphate</keyword>
<dbReference type="PANTHER" id="PTHR11808">
    <property type="entry name" value="TRANS-SULFURATION ENZYME FAMILY MEMBER"/>
    <property type="match status" value="1"/>
</dbReference>
<dbReference type="AlphaFoldDB" id="A0A922AIZ8"/>
<evidence type="ECO:0000256" key="3">
    <source>
        <dbReference type="RuleBase" id="RU362118"/>
    </source>
</evidence>
<name>A0A922AIZ8_CARIL</name>
<evidence type="ECO:0000313" key="5">
    <source>
        <dbReference type="Proteomes" id="UP000811246"/>
    </source>
</evidence>
<dbReference type="EMBL" id="CM031838">
    <property type="protein sequence ID" value="KAG6678602.1"/>
    <property type="molecule type" value="Genomic_DNA"/>
</dbReference>
<evidence type="ECO:0000256" key="2">
    <source>
        <dbReference type="ARBA" id="ARBA00022898"/>
    </source>
</evidence>
<evidence type="ECO:0000256" key="1">
    <source>
        <dbReference type="ARBA" id="ARBA00001933"/>
    </source>
</evidence>
<dbReference type="GO" id="GO:0030170">
    <property type="term" value="F:pyridoxal phosphate binding"/>
    <property type="evidence" value="ECO:0007669"/>
    <property type="project" value="InterPro"/>
</dbReference>
<evidence type="ECO:0008006" key="6">
    <source>
        <dbReference type="Google" id="ProtNLM"/>
    </source>
</evidence>
<organism evidence="4 5">
    <name type="scientific">Carya illinoinensis</name>
    <name type="common">Pecan</name>
    <dbReference type="NCBI Taxonomy" id="32201"/>
    <lineage>
        <taxon>Eukaryota</taxon>
        <taxon>Viridiplantae</taxon>
        <taxon>Streptophyta</taxon>
        <taxon>Embryophyta</taxon>
        <taxon>Tracheophyta</taxon>
        <taxon>Spermatophyta</taxon>
        <taxon>Magnoliopsida</taxon>
        <taxon>eudicotyledons</taxon>
        <taxon>Gunneridae</taxon>
        <taxon>Pentapetalae</taxon>
        <taxon>rosids</taxon>
        <taxon>fabids</taxon>
        <taxon>Fagales</taxon>
        <taxon>Juglandaceae</taxon>
        <taxon>Carya</taxon>
    </lineage>
</organism>
<protein>
    <recommendedName>
        <fullName evidence="6">Cystathionine gamma-lyase</fullName>
    </recommendedName>
</protein>
<comment type="cofactor">
    <cofactor evidence="1 3">
        <name>pyridoxal 5'-phosphate</name>
        <dbReference type="ChEBI" id="CHEBI:597326"/>
    </cofactor>
</comment>
<dbReference type="Pfam" id="PF01053">
    <property type="entry name" value="Cys_Met_Meta_PP"/>
    <property type="match status" value="1"/>
</dbReference>
<dbReference type="GO" id="GO:0005737">
    <property type="term" value="C:cytoplasm"/>
    <property type="evidence" value="ECO:0007669"/>
    <property type="project" value="TreeGrafter"/>
</dbReference>
<evidence type="ECO:0000313" key="4">
    <source>
        <dbReference type="EMBL" id="KAG6678602.1"/>
    </source>
</evidence>
<reference evidence="4" key="1">
    <citation type="submission" date="2021-01" db="EMBL/GenBank/DDBJ databases">
        <authorList>
            <person name="Lovell J.T."/>
            <person name="Bentley N."/>
            <person name="Bhattarai G."/>
            <person name="Jenkins J.W."/>
            <person name="Sreedasyam A."/>
            <person name="Alarcon Y."/>
            <person name="Bock C."/>
            <person name="Boston L."/>
            <person name="Carlson J."/>
            <person name="Cervantes K."/>
            <person name="Clermont K."/>
            <person name="Krom N."/>
            <person name="Kubenka K."/>
            <person name="Mamidi S."/>
            <person name="Mattison C."/>
            <person name="Monteros M."/>
            <person name="Pisani C."/>
            <person name="Plott C."/>
            <person name="Rajasekar S."/>
            <person name="Rhein H.S."/>
            <person name="Rohla C."/>
            <person name="Song M."/>
            <person name="Hilaire R.S."/>
            <person name="Shu S."/>
            <person name="Wells L."/>
            <person name="Wang X."/>
            <person name="Webber J."/>
            <person name="Heerema R.J."/>
            <person name="Klein P."/>
            <person name="Conner P."/>
            <person name="Grauke L."/>
            <person name="Grimwood J."/>
            <person name="Schmutz J."/>
            <person name="Randall J.J."/>
        </authorList>
    </citation>
    <scope>NUCLEOTIDE SEQUENCE</scope>
    <source>
        <tissue evidence="4">Leaf</tissue>
    </source>
</reference>
<gene>
    <name evidence="4" type="ORF">I3842_14G088300</name>
</gene>
<comment type="similarity">
    <text evidence="3">Belongs to the trans-sulfuration enzymes family.</text>
</comment>
<dbReference type="InterPro" id="IPR000277">
    <property type="entry name" value="Cys/Met-Metab_PyrdxlP-dep_enz"/>
</dbReference>
<sequence length="81" mass="9336">MCREREREREPEKETRAVRNAIVHGRTKVLYFESIANPTLEVANIPKLYRIAHDKGIKVVVDNTFAPMVISPALILVSWTF</sequence>
<dbReference type="PANTHER" id="PTHR11808:SF80">
    <property type="entry name" value="CYSTATHIONINE GAMMA-LYASE"/>
    <property type="match status" value="1"/>
</dbReference>
<dbReference type="GO" id="GO:0016846">
    <property type="term" value="F:carbon-sulfur lyase activity"/>
    <property type="evidence" value="ECO:0007669"/>
    <property type="project" value="TreeGrafter"/>
</dbReference>
<comment type="caution">
    <text evidence="4">The sequence shown here is derived from an EMBL/GenBank/DDBJ whole genome shotgun (WGS) entry which is preliminary data.</text>
</comment>
<proteinExistence type="inferred from homology"/>
<dbReference type="GO" id="GO:0019346">
    <property type="term" value="P:transsulfuration"/>
    <property type="evidence" value="ECO:0007669"/>
    <property type="project" value="InterPro"/>
</dbReference>
<accession>A0A922AIZ8</accession>